<feature type="region of interest" description="Disordered" evidence="1">
    <location>
        <begin position="165"/>
        <end position="190"/>
    </location>
</feature>
<dbReference type="AlphaFoldDB" id="A0AAN6U6D2"/>
<keyword evidence="2" id="KW-0812">Transmembrane</keyword>
<proteinExistence type="predicted"/>
<feature type="transmembrane region" description="Helical" evidence="2">
    <location>
        <begin position="12"/>
        <end position="34"/>
    </location>
</feature>
<dbReference type="RefSeq" id="XP_062651059.1">
    <property type="nucleotide sequence ID" value="XM_062786202.1"/>
</dbReference>
<sequence length="250" mass="27266">MVVVIAPVSSFILQSANVVWPVAVTNILLCLLLLTSGRSSNLFHSFCTYFGLHFSALTALSGRHPLLFSLVFWRWSTELRLPRSRLGTSSGLFSWQNRRCVASSPDQRERRCVPRPTAAAPSHLFAADLHPIAACPREQNGDDWQPSSNAIVVDRVAEDWLLPAAPPTETPTPTLPCPSPPTLPNPARSNWSAASSFSHRIGKGIRGRAWSLDSPVGRSKAATAKRACSASHSTTLAARHFLPRKVPFSL</sequence>
<protein>
    <submittedName>
        <fullName evidence="3">Uncharacterized protein</fullName>
    </submittedName>
</protein>
<reference evidence="3" key="2">
    <citation type="submission" date="2023-05" db="EMBL/GenBank/DDBJ databases">
        <authorList>
            <consortium name="Lawrence Berkeley National Laboratory"/>
            <person name="Steindorff A."/>
            <person name="Hensen N."/>
            <person name="Bonometti L."/>
            <person name="Westerberg I."/>
            <person name="Brannstrom I.O."/>
            <person name="Guillou S."/>
            <person name="Cros-Aarteil S."/>
            <person name="Calhoun S."/>
            <person name="Haridas S."/>
            <person name="Kuo A."/>
            <person name="Mondo S."/>
            <person name="Pangilinan J."/>
            <person name="Riley R."/>
            <person name="Labutti K."/>
            <person name="Andreopoulos B."/>
            <person name="Lipzen A."/>
            <person name="Chen C."/>
            <person name="Yanf M."/>
            <person name="Daum C."/>
            <person name="Ng V."/>
            <person name="Clum A."/>
            <person name="Ohm R."/>
            <person name="Martin F."/>
            <person name="Silar P."/>
            <person name="Natvig D."/>
            <person name="Lalanne C."/>
            <person name="Gautier V."/>
            <person name="Ament-Velasquez S.L."/>
            <person name="Kruys A."/>
            <person name="Hutchinson M.I."/>
            <person name="Powell A.J."/>
            <person name="Barry K."/>
            <person name="Miller A.N."/>
            <person name="Grigoriev I.V."/>
            <person name="Debuchy R."/>
            <person name="Gladieux P."/>
            <person name="Thoren M.H."/>
            <person name="Johannesson H."/>
        </authorList>
    </citation>
    <scope>NUCLEOTIDE SEQUENCE</scope>
    <source>
        <strain evidence="3">CBS 731.68</strain>
    </source>
</reference>
<keyword evidence="4" id="KW-1185">Reference proteome</keyword>
<feature type="transmembrane region" description="Helical" evidence="2">
    <location>
        <begin position="46"/>
        <end position="75"/>
    </location>
</feature>
<comment type="caution">
    <text evidence="3">The sequence shown here is derived from an EMBL/GenBank/DDBJ whole genome shotgun (WGS) entry which is preliminary data.</text>
</comment>
<dbReference type="EMBL" id="MU853224">
    <property type="protein sequence ID" value="KAK4127288.1"/>
    <property type="molecule type" value="Genomic_DNA"/>
</dbReference>
<evidence type="ECO:0000313" key="3">
    <source>
        <dbReference type="EMBL" id="KAK4127288.1"/>
    </source>
</evidence>
<gene>
    <name evidence="3" type="ORF">N657DRAFT_203204</name>
</gene>
<evidence type="ECO:0000256" key="1">
    <source>
        <dbReference type="SAM" id="MobiDB-lite"/>
    </source>
</evidence>
<keyword evidence="2" id="KW-1133">Transmembrane helix</keyword>
<dbReference type="GeneID" id="87822968"/>
<accession>A0AAN6U6D2</accession>
<feature type="compositionally biased region" description="Pro residues" evidence="1">
    <location>
        <begin position="165"/>
        <end position="184"/>
    </location>
</feature>
<evidence type="ECO:0000313" key="4">
    <source>
        <dbReference type="Proteomes" id="UP001302602"/>
    </source>
</evidence>
<keyword evidence="2" id="KW-0472">Membrane</keyword>
<evidence type="ECO:0000256" key="2">
    <source>
        <dbReference type="SAM" id="Phobius"/>
    </source>
</evidence>
<name>A0AAN6U6D2_9PEZI</name>
<organism evidence="3 4">
    <name type="scientific">Parathielavia appendiculata</name>
    <dbReference type="NCBI Taxonomy" id="2587402"/>
    <lineage>
        <taxon>Eukaryota</taxon>
        <taxon>Fungi</taxon>
        <taxon>Dikarya</taxon>
        <taxon>Ascomycota</taxon>
        <taxon>Pezizomycotina</taxon>
        <taxon>Sordariomycetes</taxon>
        <taxon>Sordariomycetidae</taxon>
        <taxon>Sordariales</taxon>
        <taxon>Chaetomiaceae</taxon>
        <taxon>Parathielavia</taxon>
    </lineage>
</organism>
<dbReference type="Proteomes" id="UP001302602">
    <property type="component" value="Unassembled WGS sequence"/>
</dbReference>
<reference evidence="3" key="1">
    <citation type="journal article" date="2023" name="Mol. Phylogenet. Evol.">
        <title>Genome-scale phylogeny and comparative genomics of the fungal order Sordariales.</title>
        <authorList>
            <person name="Hensen N."/>
            <person name="Bonometti L."/>
            <person name="Westerberg I."/>
            <person name="Brannstrom I.O."/>
            <person name="Guillou S."/>
            <person name="Cros-Aarteil S."/>
            <person name="Calhoun S."/>
            <person name="Haridas S."/>
            <person name="Kuo A."/>
            <person name="Mondo S."/>
            <person name="Pangilinan J."/>
            <person name="Riley R."/>
            <person name="LaButti K."/>
            <person name="Andreopoulos B."/>
            <person name="Lipzen A."/>
            <person name="Chen C."/>
            <person name="Yan M."/>
            <person name="Daum C."/>
            <person name="Ng V."/>
            <person name="Clum A."/>
            <person name="Steindorff A."/>
            <person name="Ohm R.A."/>
            <person name="Martin F."/>
            <person name="Silar P."/>
            <person name="Natvig D.O."/>
            <person name="Lalanne C."/>
            <person name="Gautier V."/>
            <person name="Ament-Velasquez S.L."/>
            <person name="Kruys A."/>
            <person name="Hutchinson M.I."/>
            <person name="Powell A.J."/>
            <person name="Barry K."/>
            <person name="Miller A.N."/>
            <person name="Grigoriev I.V."/>
            <person name="Debuchy R."/>
            <person name="Gladieux P."/>
            <person name="Hiltunen Thoren M."/>
            <person name="Johannesson H."/>
        </authorList>
    </citation>
    <scope>NUCLEOTIDE SEQUENCE</scope>
    <source>
        <strain evidence="3">CBS 731.68</strain>
    </source>
</reference>